<evidence type="ECO:0000259" key="4">
    <source>
        <dbReference type="Pfam" id="PF01965"/>
    </source>
</evidence>
<dbReference type="InterPro" id="IPR050325">
    <property type="entry name" value="Prot/Nucl_acid_deglycase"/>
</dbReference>
<evidence type="ECO:0000256" key="3">
    <source>
        <dbReference type="ARBA" id="ARBA00038493"/>
    </source>
</evidence>
<organism evidence="5 6">
    <name type="scientific">Kibdelosporangium lantanae</name>
    <dbReference type="NCBI Taxonomy" id="1497396"/>
    <lineage>
        <taxon>Bacteria</taxon>
        <taxon>Bacillati</taxon>
        <taxon>Actinomycetota</taxon>
        <taxon>Actinomycetes</taxon>
        <taxon>Pseudonocardiales</taxon>
        <taxon>Pseudonocardiaceae</taxon>
        <taxon>Kibdelosporangium</taxon>
    </lineage>
</organism>
<reference evidence="6" key="1">
    <citation type="journal article" date="2019" name="Int. J. Syst. Evol. Microbiol.">
        <title>The Global Catalogue of Microorganisms (GCM) 10K type strain sequencing project: providing services to taxonomists for standard genome sequencing and annotation.</title>
        <authorList>
            <consortium name="The Broad Institute Genomics Platform"/>
            <consortium name="The Broad Institute Genome Sequencing Center for Infectious Disease"/>
            <person name="Wu L."/>
            <person name="Ma J."/>
        </authorList>
    </citation>
    <scope>NUCLEOTIDE SEQUENCE [LARGE SCALE GENOMIC DNA]</scope>
    <source>
        <strain evidence="6">JCM 31486</strain>
    </source>
</reference>
<dbReference type="Gene3D" id="3.40.50.880">
    <property type="match status" value="1"/>
</dbReference>
<dbReference type="EMBL" id="JBHTIS010000219">
    <property type="protein sequence ID" value="MFD1045150.1"/>
    <property type="molecule type" value="Genomic_DNA"/>
</dbReference>
<dbReference type="Proteomes" id="UP001597045">
    <property type="component" value="Unassembled WGS sequence"/>
</dbReference>
<evidence type="ECO:0000256" key="2">
    <source>
        <dbReference type="ARBA" id="ARBA00023239"/>
    </source>
</evidence>
<comment type="similarity">
    <text evidence="3">Belongs to the peptidase C56 family. HSP31-like subfamily.</text>
</comment>
<keyword evidence="1" id="KW-0346">Stress response</keyword>
<dbReference type="CDD" id="cd03141">
    <property type="entry name" value="GATase1_Hsp31_like"/>
    <property type="match status" value="1"/>
</dbReference>
<accession>A0ABW3M3B7</accession>
<sequence length="247" mass="27330">MAKVLILLTKSKTLGLLDGVQHASGFWAEEFVVPYDRFVQEGYEIDVATIGGEAPYPDQGSLSIERVSATRPVGSPDHDVENIAHYKKTIKSLAVLKKPMNVGDISKDDLTQYDGVYISGGHGAMDDMPHDAGMTRVVRWILELDKPLAVVCHGHSALLPLRDSESDWPLKGYRMTCFSHSEELVTDMSGLLPFVLQREVERLGAVYEKADLIWGSHVVVDRNLITGQNPYSSTELAETFVKFLAGR</sequence>
<evidence type="ECO:0000313" key="5">
    <source>
        <dbReference type="EMBL" id="MFD1045150.1"/>
    </source>
</evidence>
<dbReference type="SUPFAM" id="SSF52317">
    <property type="entry name" value="Class I glutamine amidotransferase-like"/>
    <property type="match status" value="1"/>
</dbReference>
<keyword evidence="2" id="KW-0456">Lyase</keyword>
<keyword evidence="5" id="KW-0315">Glutamine amidotransferase</keyword>
<comment type="caution">
    <text evidence="5">The sequence shown here is derived from an EMBL/GenBank/DDBJ whole genome shotgun (WGS) entry which is preliminary data.</text>
</comment>
<gene>
    <name evidence="5" type="ORF">ACFQ1S_05865</name>
</gene>
<proteinExistence type="inferred from homology"/>
<dbReference type="PANTHER" id="PTHR48094">
    <property type="entry name" value="PROTEIN/NUCLEIC ACID DEGLYCASE DJ-1-RELATED"/>
    <property type="match status" value="1"/>
</dbReference>
<keyword evidence="6" id="KW-1185">Reference proteome</keyword>
<dbReference type="PANTHER" id="PTHR48094:SF11">
    <property type="entry name" value="GLUTATHIONE-INDEPENDENT GLYOXALASE HSP31-RELATED"/>
    <property type="match status" value="1"/>
</dbReference>
<dbReference type="Pfam" id="PF01965">
    <property type="entry name" value="DJ-1_PfpI"/>
    <property type="match status" value="1"/>
</dbReference>
<evidence type="ECO:0000256" key="1">
    <source>
        <dbReference type="ARBA" id="ARBA00023016"/>
    </source>
</evidence>
<evidence type="ECO:0000313" key="6">
    <source>
        <dbReference type="Proteomes" id="UP001597045"/>
    </source>
</evidence>
<feature type="domain" description="DJ-1/PfpI" evidence="4">
    <location>
        <begin position="24"/>
        <end position="242"/>
    </location>
</feature>
<name>A0ABW3M3B7_9PSEU</name>
<protein>
    <submittedName>
        <fullName evidence="5">Type 1 glutamine amidotransferase domain-containing protein</fullName>
    </submittedName>
</protein>
<dbReference type="InterPro" id="IPR002818">
    <property type="entry name" value="DJ-1/PfpI"/>
</dbReference>
<dbReference type="InterPro" id="IPR029062">
    <property type="entry name" value="Class_I_gatase-like"/>
</dbReference>